<dbReference type="GO" id="GO:0071949">
    <property type="term" value="F:FAD binding"/>
    <property type="evidence" value="ECO:0007669"/>
    <property type="project" value="InterPro"/>
</dbReference>
<organism evidence="11 12">
    <name type="scientific">Parascaris univalens</name>
    <name type="common">Nematode worm</name>
    <dbReference type="NCBI Taxonomy" id="6257"/>
    <lineage>
        <taxon>Eukaryota</taxon>
        <taxon>Metazoa</taxon>
        <taxon>Ecdysozoa</taxon>
        <taxon>Nematoda</taxon>
        <taxon>Chromadorea</taxon>
        <taxon>Rhabditida</taxon>
        <taxon>Spirurina</taxon>
        <taxon>Ascaridomorpha</taxon>
        <taxon>Ascaridoidea</taxon>
        <taxon>Ascarididae</taxon>
        <taxon>Parascaris</taxon>
    </lineage>
</organism>
<comment type="cofactor">
    <cofactor evidence="1">
        <name>FAD</name>
        <dbReference type="ChEBI" id="CHEBI:57692"/>
    </cofactor>
</comment>
<sequence length="332" mass="36118">SVVPPPRANYAVLQDCDLSFFERLIGKNNVRTDDIDSFNIDFLKAYKGSSKCVLFPTSSEEVSAILRHCYSRNLAVVPQSGNTGLVGGSVPVYDEIVLSLKKLNKNFEFDPHAGVMKCEAGWILEELYNRLAPEGYIIPWDLGSRGSCLIGGNISTGVGGVRRLRFGSLHNHVIGLQVVLADEHGTVVNFGSNVRKDNTNLHIHHLFIGGEGQLGVVTGVTVCVVPKAVSVQVAMLGVNTYSECREVLRLAKQYLGEVLSAFELMDSEAMRCLLENEKLHNVLTSNPPFNLLIEVMGSDEGHDKEKMENFLNAALAKGLAVDGVLVGVSECC</sequence>
<feature type="domain" description="FAD-binding PCMH-type" evidence="10">
    <location>
        <begin position="46"/>
        <end position="227"/>
    </location>
</feature>
<evidence type="ECO:0000256" key="5">
    <source>
        <dbReference type="ARBA" id="ARBA00023002"/>
    </source>
</evidence>
<dbReference type="InterPro" id="IPR006094">
    <property type="entry name" value="Oxid_FAD_bind_N"/>
</dbReference>
<comment type="similarity">
    <text evidence="2">Belongs to the FAD-binding oxidoreductase/transferase type 4 family.</text>
</comment>
<dbReference type="PROSITE" id="PS51387">
    <property type="entry name" value="FAD_PCMH"/>
    <property type="match status" value="1"/>
</dbReference>
<dbReference type="InterPro" id="IPR051264">
    <property type="entry name" value="FAD-oxidored/transferase_4"/>
</dbReference>
<evidence type="ECO:0000256" key="8">
    <source>
        <dbReference type="ARBA" id="ARBA00045410"/>
    </source>
</evidence>
<dbReference type="PANTHER" id="PTHR43716:SF1">
    <property type="entry name" value="D-2-HYDROXYGLUTARATE DEHYDROGENASE, MITOCHONDRIAL"/>
    <property type="match status" value="1"/>
</dbReference>
<comment type="function">
    <text evidence="8">Catalyzes the oxidation of D-2-hydroxyglutarate (D-2-HG) to alpha-ketoglutarate. Also catalyzes the oxidation of other D-2-hydroxyacids, such as D-malate (D-MAL) and D-lactate (D-LAC). Exhibits high activities towards D-2-HG and D-MAL but a very weak activity towards D-LAC.</text>
</comment>
<evidence type="ECO:0000313" key="12">
    <source>
        <dbReference type="WBParaSite" id="PgR094_g032_t07"/>
    </source>
</evidence>
<dbReference type="SUPFAM" id="SSF56176">
    <property type="entry name" value="FAD-binding/transporter-associated domain-like"/>
    <property type="match status" value="1"/>
</dbReference>
<evidence type="ECO:0000256" key="6">
    <source>
        <dbReference type="ARBA" id="ARBA00039003"/>
    </source>
</evidence>
<dbReference type="GO" id="GO:0051990">
    <property type="term" value="F:(R)-2-hydroxyglutarate dehydrogenase activity"/>
    <property type="evidence" value="ECO:0007669"/>
    <property type="project" value="UniProtKB-EC"/>
</dbReference>
<dbReference type="Gene3D" id="3.30.465.10">
    <property type="match status" value="1"/>
</dbReference>
<dbReference type="InterPro" id="IPR004113">
    <property type="entry name" value="FAD-bd_oxidored_4_C"/>
</dbReference>
<proteinExistence type="inferred from homology"/>
<dbReference type="FunFam" id="3.30.70.2190:FF:000001">
    <property type="entry name" value="D-2-hydroxyglutarate dehydrogenase mitochondrial"/>
    <property type="match status" value="1"/>
</dbReference>
<dbReference type="FunFam" id="3.30.43.10:FF:000011">
    <property type="entry name" value="D-lactate dehydrogenase (Cytochrome)"/>
    <property type="match status" value="1"/>
</dbReference>
<evidence type="ECO:0000256" key="1">
    <source>
        <dbReference type="ARBA" id="ARBA00001974"/>
    </source>
</evidence>
<accession>A0A915C7F1</accession>
<protein>
    <recommendedName>
        <fullName evidence="7">D-2-hydroxyglutarate dehydrogenase, mitochondrial</fullName>
        <ecNumber evidence="6">1.1.99.39</ecNumber>
    </recommendedName>
</protein>
<dbReference type="Pfam" id="PF01565">
    <property type="entry name" value="FAD_binding_4"/>
    <property type="match status" value="1"/>
</dbReference>
<evidence type="ECO:0000256" key="2">
    <source>
        <dbReference type="ARBA" id="ARBA00008000"/>
    </source>
</evidence>
<dbReference type="InterPro" id="IPR016166">
    <property type="entry name" value="FAD-bd_PCMH"/>
</dbReference>
<keyword evidence="3" id="KW-0285">Flavoprotein</keyword>
<reference evidence="12" key="1">
    <citation type="submission" date="2022-11" db="UniProtKB">
        <authorList>
            <consortium name="WormBaseParasite"/>
        </authorList>
    </citation>
    <scope>IDENTIFICATION</scope>
</reference>
<dbReference type="Gene3D" id="3.30.70.2190">
    <property type="match status" value="1"/>
</dbReference>
<dbReference type="Gene3D" id="3.30.43.10">
    <property type="entry name" value="Uridine Diphospho-n-acetylenolpyruvylglucosamine Reductase, domain 2"/>
    <property type="match status" value="1"/>
</dbReference>
<evidence type="ECO:0000259" key="10">
    <source>
        <dbReference type="PROSITE" id="PS51387"/>
    </source>
</evidence>
<dbReference type="EC" id="1.1.99.39" evidence="6"/>
<evidence type="ECO:0000256" key="4">
    <source>
        <dbReference type="ARBA" id="ARBA00022827"/>
    </source>
</evidence>
<dbReference type="PANTHER" id="PTHR43716">
    <property type="entry name" value="D-2-HYDROXYGLUTARATE DEHYDROGENASE, MITOCHONDRIAL"/>
    <property type="match status" value="1"/>
</dbReference>
<comment type="catalytic activity">
    <reaction evidence="9">
        <text>(R)-malate + A = oxaloacetate + AH2</text>
        <dbReference type="Rhea" id="RHEA:67460"/>
        <dbReference type="ChEBI" id="CHEBI:13193"/>
        <dbReference type="ChEBI" id="CHEBI:15588"/>
        <dbReference type="ChEBI" id="CHEBI:16452"/>
        <dbReference type="ChEBI" id="CHEBI:17499"/>
    </reaction>
    <physiologicalReaction direction="left-to-right" evidence="9">
        <dbReference type="Rhea" id="RHEA:67461"/>
    </physiologicalReaction>
</comment>
<evidence type="ECO:0000256" key="9">
    <source>
        <dbReference type="ARBA" id="ARBA00049267"/>
    </source>
</evidence>
<dbReference type="Proteomes" id="UP000887569">
    <property type="component" value="Unplaced"/>
</dbReference>
<name>A0A915C7F1_PARUN</name>
<dbReference type="Pfam" id="PF02913">
    <property type="entry name" value="FAD-oxidase_C"/>
    <property type="match status" value="1"/>
</dbReference>
<dbReference type="InterPro" id="IPR036318">
    <property type="entry name" value="FAD-bd_PCMH-like_sf"/>
</dbReference>
<dbReference type="GO" id="GO:0005739">
    <property type="term" value="C:mitochondrion"/>
    <property type="evidence" value="ECO:0007669"/>
    <property type="project" value="TreeGrafter"/>
</dbReference>
<evidence type="ECO:0000313" key="11">
    <source>
        <dbReference type="Proteomes" id="UP000887569"/>
    </source>
</evidence>
<evidence type="ECO:0000256" key="7">
    <source>
        <dbReference type="ARBA" id="ARBA00039639"/>
    </source>
</evidence>
<keyword evidence="5" id="KW-0560">Oxidoreductase</keyword>
<dbReference type="InterPro" id="IPR016164">
    <property type="entry name" value="FAD-linked_Oxase-like_C"/>
</dbReference>
<evidence type="ECO:0000256" key="3">
    <source>
        <dbReference type="ARBA" id="ARBA00022630"/>
    </source>
</evidence>
<keyword evidence="4" id="KW-0274">FAD</keyword>
<dbReference type="InterPro" id="IPR016169">
    <property type="entry name" value="FAD-bd_PCMH_sub2"/>
</dbReference>
<dbReference type="WBParaSite" id="PgR094_g032_t07">
    <property type="protein sequence ID" value="PgR094_g032_t07"/>
    <property type="gene ID" value="PgR094_g032"/>
</dbReference>
<keyword evidence="11" id="KW-1185">Reference proteome</keyword>
<dbReference type="InterPro" id="IPR016167">
    <property type="entry name" value="FAD-bd_PCMH_sub1"/>
</dbReference>
<dbReference type="SUPFAM" id="SSF55103">
    <property type="entry name" value="FAD-linked oxidases, C-terminal domain"/>
    <property type="match status" value="1"/>
</dbReference>
<dbReference type="AlphaFoldDB" id="A0A915C7F1"/>